<keyword evidence="3" id="KW-1185">Reference proteome</keyword>
<organism evidence="2 3">
    <name type="scientific">Armillaria solidipes</name>
    <dbReference type="NCBI Taxonomy" id="1076256"/>
    <lineage>
        <taxon>Eukaryota</taxon>
        <taxon>Fungi</taxon>
        <taxon>Dikarya</taxon>
        <taxon>Basidiomycota</taxon>
        <taxon>Agaricomycotina</taxon>
        <taxon>Agaricomycetes</taxon>
        <taxon>Agaricomycetidae</taxon>
        <taxon>Agaricales</taxon>
        <taxon>Marasmiineae</taxon>
        <taxon>Physalacriaceae</taxon>
        <taxon>Armillaria</taxon>
    </lineage>
</organism>
<proteinExistence type="predicted"/>
<gene>
    <name evidence="2" type="ORF">ARMSODRAFT_62991</name>
</gene>
<feature type="region of interest" description="Disordered" evidence="1">
    <location>
        <begin position="149"/>
        <end position="176"/>
    </location>
</feature>
<name>A0A2H3BJR5_9AGAR</name>
<accession>A0A2H3BJR5</accession>
<dbReference type="AlphaFoldDB" id="A0A2H3BJR5"/>
<evidence type="ECO:0000313" key="3">
    <source>
        <dbReference type="Proteomes" id="UP000218334"/>
    </source>
</evidence>
<evidence type="ECO:0000313" key="2">
    <source>
        <dbReference type="EMBL" id="PBK71089.1"/>
    </source>
</evidence>
<reference evidence="3" key="1">
    <citation type="journal article" date="2017" name="Nat. Ecol. Evol.">
        <title>Genome expansion and lineage-specific genetic innovations in the forest pathogenic fungi Armillaria.</title>
        <authorList>
            <person name="Sipos G."/>
            <person name="Prasanna A.N."/>
            <person name="Walter M.C."/>
            <person name="O'Connor E."/>
            <person name="Balint B."/>
            <person name="Krizsan K."/>
            <person name="Kiss B."/>
            <person name="Hess J."/>
            <person name="Varga T."/>
            <person name="Slot J."/>
            <person name="Riley R."/>
            <person name="Boka B."/>
            <person name="Rigling D."/>
            <person name="Barry K."/>
            <person name="Lee J."/>
            <person name="Mihaltcheva S."/>
            <person name="LaButti K."/>
            <person name="Lipzen A."/>
            <person name="Waldron R."/>
            <person name="Moloney N.M."/>
            <person name="Sperisen C."/>
            <person name="Kredics L."/>
            <person name="Vagvoelgyi C."/>
            <person name="Patrignani A."/>
            <person name="Fitzpatrick D."/>
            <person name="Nagy I."/>
            <person name="Doyle S."/>
            <person name="Anderson J.B."/>
            <person name="Grigoriev I.V."/>
            <person name="Gueldener U."/>
            <person name="Muensterkoetter M."/>
            <person name="Nagy L.G."/>
        </authorList>
    </citation>
    <scope>NUCLEOTIDE SEQUENCE [LARGE SCALE GENOMIC DNA]</scope>
    <source>
        <strain evidence="3">28-4</strain>
    </source>
</reference>
<dbReference type="Proteomes" id="UP000218334">
    <property type="component" value="Unassembled WGS sequence"/>
</dbReference>
<sequence length="207" mass="23246">MMYVDFPRTEGPNFSPRRRARAFVVESGHLRCSRQRRDADCIAAGRKHARGIGNTLRCCRIPPTSTPQDPDFVLRRVSSGCDGRNKGMQSRGKEDDHGRVGNAQYPSVLCMCVQFSRLQRCRRPCAETCFCFRTTNRCAASKVSRVQAGGEIEGDGDDRGDGDEDSPYSLSLDNSQAQDLALQRCYLNKRRQRRSNNLPGSEPHLQC</sequence>
<protein>
    <submittedName>
        <fullName evidence="2">Uncharacterized protein</fullName>
    </submittedName>
</protein>
<evidence type="ECO:0000256" key="1">
    <source>
        <dbReference type="SAM" id="MobiDB-lite"/>
    </source>
</evidence>
<dbReference type="EMBL" id="KZ293424">
    <property type="protein sequence ID" value="PBK71089.1"/>
    <property type="molecule type" value="Genomic_DNA"/>
</dbReference>
<feature type="compositionally biased region" description="Acidic residues" evidence="1">
    <location>
        <begin position="152"/>
        <end position="166"/>
    </location>
</feature>